<evidence type="ECO:0000313" key="3">
    <source>
        <dbReference type="Proteomes" id="UP000002484"/>
    </source>
</evidence>
<evidence type="ECO:0000313" key="2">
    <source>
        <dbReference type="EMBL" id="ADP82460.1"/>
    </source>
</evidence>
<keyword evidence="3" id="KW-1185">Reference proteome</keyword>
<sequence>MSPSIRHPPSFRAAAVARVLRLRPSHASESAAVRAVAAGLGINAETLRGWVRQAEIDSGRREGLTTAARQELFRLRVELANARRALEKATAATTQLATTRPQDGTQGVDGAYS</sequence>
<dbReference type="EMBL" id="CP002299">
    <property type="protein sequence ID" value="ADP82460.1"/>
    <property type="molecule type" value="Genomic_DNA"/>
</dbReference>
<dbReference type="AlphaFoldDB" id="E3IUC3"/>
<dbReference type="OrthoDB" id="4426778at2"/>
<reference evidence="2 3" key="1">
    <citation type="submission" date="2010-10" db="EMBL/GenBank/DDBJ databases">
        <title>Complete sequence of Frankia sp. EuI1c.</title>
        <authorList>
            <consortium name="US DOE Joint Genome Institute"/>
            <person name="Lucas S."/>
            <person name="Copeland A."/>
            <person name="Lapidus A."/>
            <person name="Cheng J.-F."/>
            <person name="Bruce D."/>
            <person name="Goodwin L."/>
            <person name="Pitluck S."/>
            <person name="Chertkov O."/>
            <person name="Detter J.C."/>
            <person name="Han C."/>
            <person name="Tapia R."/>
            <person name="Land M."/>
            <person name="Hauser L."/>
            <person name="Jeffries C."/>
            <person name="Kyrpides N."/>
            <person name="Ivanova N."/>
            <person name="Mikhailova N."/>
            <person name="Beauchemin N."/>
            <person name="Sen A."/>
            <person name="Sur S.A."/>
            <person name="Gtari M."/>
            <person name="Wall L."/>
            <person name="Tisa L."/>
            <person name="Woyke T."/>
        </authorList>
    </citation>
    <scope>NUCLEOTIDE SEQUENCE [LARGE SCALE GENOMIC DNA]</scope>
    <source>
        <strain evidence="3">DSM 45817 / CECT 9037 / EuI1c</strain>
    </source>
</reference>
<dbReference type="STRING" id="298654.FraEuI1c_4466"/>
<gene>
    <name evidence="2" type="ordered locus">FraEuI1c_4466</name>
</gene>
<name>E3IUC3_PSEI1</name>
<dbReference type="GO" id="GO:0006313">
    <property type="term" value="P:DNA transposition"/>
    <property type="evidence" value="ECO:0007669"/>
    <property type="project" value="InterPro"/>
</dbReference>
<dbReference type="InParanoid" id="E3IUC3"/>
<dbReference type="GO" id="GO:0004803">
    <property type="term" value="F:transposase activity"/>
    <property type="evidence" value="ECO:0007669"/>
    <property type="project" value="InterPro"/>
</dbReference>
<proteinExistence type="predicted"/>
<feature type="region of interest" description="Disordered" evidence="1">
    <location>
        <begin position="90"/>
        <end position="113"/>
    </location>
</feature>
<dbReference type="InterPro" id="IPR036388">
    <property type="entry name" value="WH-like_DNA-bd_sf"/>
</dbReference>
<dbReference type="Proteomes" id="UP000002484">
    <property type="component" value="Chromosome"/>
</dbReference>
<dbReference type="InterPro" id="IPR002514">
    <property type="entry name" value="Transposase_8"/>
</dbReference>
<dbReference type="eggNOG" id="COG2963">
    <property type="taxonomic scope" value="Bacteria"/>
</dbReference>
<dbReference type="InterPro" id="IPR009057">
    <property type="entry name" value="Homeodomain-like_sf"/>
</dbReference>
<dbReference type="SUPFAM" id="SSF46689">
    <property type="entry name" value="Homeodomain-like"/>
    <property type="match status" value="1"/>
</dbReference>
<dbReference type="RefSeq" id="WP_013425578.1">
    <property type="nucleotide sequence ID" value="NC_014666.1"/>
</dbReference>
<dbReference type="KEGG" id="fri:FraEuI1c_4466"/>
<evidence type="ECO:0000256" key="1">
    <source>
        <dbReference type="SAM" id="MobiDB-lite"/>
    </source>
</evidence>
<organism evidence="2 3">
    <name type="scientific">Pseudofrankia inefficax (strain DSM 45817 / CECT 9037 / DDB 130130 / EuI1c)</name>
    <name type="common">Frankia inefficax</name>
    <dbReference type="NCBI Taxonomy" id="298654"/>
    <lineage>
        <taxon>Bacteria</taxon>
        <taxon>Bacillati</taxon>
        <taxon>Actinomycetota</taxon>
        <taxon>Actinomycetes</taxon>
        <taxon>Frankiales</taxon>
        <taxon>Frankiaceae</taxon>
        <taxon>Pseudofrankia</taxon>
    </lineage>
</organism>
<dbReference type="Gene3D" id="1.10.10.10">
    <property type="entry name" value="Winged helix-like DNA-binding domain superfamily/Winged helix DNA-binding domain"/>
    <property type="match status" value="1"/>
</dbReference>
<dbReference type="GO" id="GO:0003677">
    <property type="term" value="F:DNA binding"/>
    <property type="evidence" value="ECO:0007669"/>
    <property type="project" value="InterPro"/>
</dbReference>
<protein>
    <submittedName>
        <fullName evidence="2">Transposase IS3/IS911 family protein</fullName>
    </submittedName>
</protein>
<accession>E3IUC3</accession>
<feature type="compositionally biased region" description="Low complexity" evidence="1">
    <location>
        <begin position="90"/>
        <end position="99"/>
    </location>
</feature>
<dbReference type="Pfam" id="PF01527">
    <property type="entry name" value="HTH_Tnp_1"/>
    <property type="match status" value="1"/>
</dbReference>
<dbReference type="HOGENOM" id="CLU_027402_33_6_11"/>